<dbReference type="RefSeq" id="WP_320422447.1">
    <property type="nucleotide sequence ID" value="NZ_JAXCLA010000003.1"/>
</dbReference>
<dbReference type="Proteomes" id="UP001285263">
    <property type="component" value="Unassembled WGS sequence"/>
</dbReference>
<dbReference type="InterPro" id="IPR044492">
    <property type="entry name" value="P_typ_ATPase_HD_dom"/>
</dbReference>
<keyword evidence="10" id="KW-0547">Nucleotide-binding</keyword>
<feature type="transmembrane region" description="Helical" evidence="10">
    <location>
        <begin position="160"/>
        <end position="177"/>
    </location>
</feature>
<feature type="transmembrane region" description="Helical" evidence="10">
    <location>
        <begin position="189"/>
        <end position="208"/>
    </location>
</feature>
<dbReference type="InterPro" id="IPR023214">
    <property type="entry name" value="HAD_sf"/>
</dbReference>
<dbReference type="Gene3D" id="2.70.150.10">
    <property type="entry name" value="Calcium-transporting ATPase, cytoplasmic transduction domain A"/>
    <property type="match status" value="1"/>
</dbReference>
<feature type="domain" description="P-type ATPase A" evidence="12">
    <location>
        <begin position="242"/>
        <end position="344"/>
    </location>
</feature>
<dbReference type="NCBIfam" id="TIGR01494">
    <property type="entry name" value="ATPase_P-type"/>
    <property type="match status" value="1"/>
</dbReference>
<keyword evidence="14" id="KW-1185">Reference proteome</keyword>
<evidence type="ECO:0000256" key="4">
    <source>
        <dbReference type="ARBA" id="ARBA00022723"/>
    </source>
</evidence>
<evidence type="ECO:0000256" key="8">
    <source>
        <dbReference type="ARBA" id="ARBA00039097"/>
    </source>
</evidence>
<protein>
    <recommendedName>
        <fullName evidence="8">P-type Zn(2+) transporter</fullName>
        <ecNumber evidence="8">7.2.2.12</ecNumber>
    </recommendedName>
</protein>
<evidence type="ECO:0000313" key="14">
    <source>
        <dbReference type="Proteomes" id="UP001285263"/>
    </source>
</evidence>
<gene>
    <name evidence="13" type="ORF">SNE35_08425</name>
</gene>
<name>A0ABU5DE21_9BURK</name>
<evidence type="ECO:0000256" key="1">
    <source>
        <dbReference type="ARBA" id="ARBA00004370"/>
    </source>
</evidence>
<dbReference type="SFLD" id="SFLDF00027">
    <property type="entry name" value="p-type_atpase"/>
    <property type="match status" value="1"/>
</dbReference>
<keyword evidence="7 10" id="KW-0472">Membrane</keyword>
<comment type="subcellular location">
    <subcellularLocation>
        <location evidence="10">Cell membrane</location>
    </subcellularLocation>
    <subcellularLocation>
        <location evidence="1">Membrane</location>
    </subcellularLocation>
</comment>
<dbReference type="InterPro" id="IPR027256">
    <property type="entry name" value="P-typ_ATPase_IB"/>
</dbReference>
<evidence type="ECO:0000256" key="6">
    <source>
        <dbReference type="ARBA" id="ARBA00022989"/>
    </source>
</evidence>
<feature type="compositionally biased region" description="Basic residues" evidence="11">
    <location>
        <begin position="1"/>
        <end position="11"/>
    </location>
</feature>
<keyword evidence="4 10" id="KW-0479">Metal-binding</keyword>
<keyword evidence="10" id="KW-1003">Cell membrane</keyword>
<evidence type="ECO:0000256" key="3">
    <source>
        <dbReference type="ARBA" id="ARBA00022692"/>
    </source>
</evidence>
<feature type="compositionally biased region" description="Low complexity" evidence="11">
    <location>
        <begin position="31"/>
        <end position="42"/>
    </location>
</feature>
<keyword evidence="10" id="KW-0067">ATP-binding</keyword>
<feature type="transmembrane region" description="Helical" evidence="10">
    <location>
        <begin position="214"/>
        <end position="232"/>
    </location>
</feature>
<organism evidence="13 14">
    <name type="scientific">Roseateles agri</name>
    <dbReference type="NCBI Taxonomy" id="3098619"/>
    <lineage>
        <taxon>Bacteria</taxon>
        <taxon>Pseudomonadati</taxon>
        <taxon>Pseudomonadota</taxon>
        <taxon>Betaproteobacteria</taxon>
        <taxon>Burkholderiales</taxon>
        <taxon>Sphaerotilaceae</taxon>
        <taxon>Roseateles</taxon>
    </lineage>
</organism>
<dbReference type="NCBIfam" id="TIGR01525">
    <property type="entry name" value="ATPase-IB_hvy"/>
    <property type="match status" value="1"/>
</dbReference>
<feature type="transmembrane region" description="Helical" evidence="10">
    <location>
        <begin position="136"/>
        <end position="154"/>
    </location>
</feature>
<dbReference type="SUPFAM" id="SSF81665">
    <property type="entry name" value="Calcium ATPase, transmembrane domain M"/>
    <property type="match status" value="1"/>
</dbReference>
<dbReference type="SUPFAM" id="SSF56784">
    <property type="entry name" value="HAD-like"/>
    <property type="match status" value="1"/>
</dbReference>
<proteinExistence type="inferred from homology"/>
<dbReference type="InterPro" id="IPR023299">
    <property type="entry name" value="ATPase_P-typ_cyto_dom_N"/>
</dbReference>
<evidence type="ECO:0000313" key="13">
    <source>
        <dbReference type="EMBL" id="MDY0744529.1"/>
    </source>
</evidence>
<dbReference type="InterPro" id="IPR018303">
    <property type="entry name" value="ATPase_P-typ_P_site"/>
</dbReference>
<dbReference type="InterPro" id="IPR023298">
    <property type="entry name" value="ATPase_P-typ_TM_dom_sf"/>
</dbReference>
<keyword evidence="5" id="KW-1278">Translocase</keyword>
<dbReference type="InterPro" id="IPR036163">
    <property type="entry name" value="HMA_dom_sf"/>
</dbReference>
<dbReference type="EC" id="7.2.2.12" evidence="8"/>
<sequence length="743" mass="76653">MSAKHEHHHHDHGHDACCGDHDHGHDHGHAHAPAASSPAPSAVAAGAERSRLFIAGMDCPTEEQLLRTALGSLPGVLDLHFDLIGRVLAVDHDQRIAHPTLLRAVAGVGMTAQVLQEDRPAPPAPPAVPMALRWRMAAAGVAAIAAEVTAYVSGVENSPVVIALALAATLLGGLPTLRKGAIALRRGALNIHLLMSLAVIGAIALGQWPEAAMVVWLFGLAEMIEALSLARARRAIQAMEALAPEQAPVQQPDGTWLSQPVASLTIGARLRVRPGERVALDGVVEAGESSVDEAVITGESLPRAKAAGDPLLAGSINSGAGLLEYRASAAPGGTLLDRMATAVQQAAAQRAPTQAFIDRFARIYTPLVVLGALALAGLAPLLLNEPFTPWIYRALVLLVIACPCALVISVPVTIVSGLTAAARRGMLIKGGLYLEQARRLKTIALDKTGTLTEGRPVLTDVLPLAELGRDEVLRIAASLDALSTHPAAAAIVAGHAGALDEVADFASLSGRGVQGRIGGVAYSLGSPRWLGEPAQAAELEAQGKTVVVLTRGDSPLALLAVADTLRPHSIEAVAKLRALGVNVALLSGDNSRTVAAIAKDLGIADFRAELLPEDKLTAVVQLPGPVAMVGDGVNDAPAMARADIGIAMGAGGTAVALETADIALMQDDLRRLPELIALSQRTAGVLTQNIAVALGLKFAVLALTLAGFGSLWLAVFADAGASLLVVLNGLRMLRETPDRAPPA</sequence>
<dbReference type="InterPro" id="IPR051014">
    <property type="entry name" value="Cation_Transport_ATPase_IB"/>
</dbReference>
<evidence type="ECO:0000256" key="2">
    <source>
        <dbReference type="ARBA" id="ARBA00006024"/>
    </source>
</evidence>
<feature type="compositionally biased region" description="Basic and acidic residues" evidence="11">
    <location>
        <begin position="12"/>
        <end position="29"/>
    </location>
</feature>
<dbReference type="PROSITE" id="PS00154">
    <property type="entry name" value="ATPASE_E1_E2"/>
    <property type="match status" value="1"/>
</dbReference>
<dbReference type="InterPro" id="IPR059000">
    <property type="entry name" value="ATPase_P-type_domA"/>
</dbReference>
<dbReference type="Pfam" id="PF00122">
    <property type="entry name" value="E1-E2_ATPase"/>
    <property type="match status" value="1"/>
</dbReference>
<dbReference type="InterPro" id="IPR036412">
    <property type="entry name" value="HAD-like_sf"/>
</dbReference>
<dbReference type="Gene3D" id="3.40.50.1000">
    <property type="entry name" value="HAD superfamily/HAD-like"/>
    <property type="match status" value="1"/>
</dbReference>
<keyword evidence="6 10" id="KW-1133">Transmembrane helix</keyword>
<dbReference type="Gene3D" id="3.40.1110.10">
    <property type="entry name" value="Calcium-transporting ATPase, cytoplasmic domain N"/>
    <property type="match status" value="1"/>
</dbReference>
<evidence type="ECO:0000256" key="9">
    <source>
        <dbReference type="ARBA" id="ARBA00047308"/>
    </source>
</evidence>
<dbReference type="SUPFAM" id="SSF55008">
    <property type="entry name" value="HMA, heavy metal-associated domain"/>
    <property type="match status" value="1"/>
</dbReference>
<comment type="similarity">
    <text evidence="2 10">Belongs to the cation transport ATPase (P-type) (TC 3.A.3) family. Type IB subfamily.</text>
</comment>
<evidence type="ECO:0000256" key="7">
    <source>
        <dbReference type="ARBA" id="ARBA00023136"/>
    </source>
</evidence>
<keyword evidence="3 10" id="KW-0812">Transmembrane</keyword>
<dbReference type="SFLD" id="SFLDS00003">
    <property type="entry name" value="Haloacid_Dehalogenase"/>
    <property type="match status" value="1"/>
</dbReference>
<dbReference type="PANTHER" id="PTHR48085">
    <property type="entry name" value="CADMIUM/ZINC-TRANSPORTING ATPASE HMA2-RELATED"/>
    <property type="match status" value="1"/>
</dbReference>
<reference evidence="13 14" key="1">
    <citation type="submission" date="2023-11" db="EMBL/GenBank/DDBJ databases">
        <title>Paucibacter sp. nov., isolated from fresh soil in Korea.</title>
        <authorList>
            <person name="Le N.T.T."/>
        </authorList>
    </citation>
    <scope>NUCLEOTIDE SEQUENCE [LARGE SCALE GENOMIC DNA]</scope>
    <source>
        <strain evidence="13 14">R3-3</strain>
    </source>
</reference>
<feature type="region of interest" description="Disordered" evidence="11">
    <location>
        <begin position="1"/>
        <end position="42"/>
    </location>
</feature>
<feature type="transmembrane region" description="Helical" evidence="10">
    <location>
        <begin position="363"/>
        <end position="383"/>
    </location>
</feature>
<dbReference type="InterPro" id="IPR001757">
    <property type="entry name" value="P_typ_ATPase"/>
</dbReference>
<dbReference type="SUPFAM" id="SSF81653">
    <property type="entry name" value="Calcium ATPase, transduction domain A"/>
    <property type="match status" value="1"/>
</dbReference>
<dbReference type="SFLD" id="SFLDG00002">
    <property type="entry name" value="C1.7:_P-type_atpase_like"/>
    <property type="match status" value="1"/>
</dbReference>
<dbReference type="Pfam" id="PF00702">
    <property type="entry name" value="Hydrolase"/>
    <property type="match status" value="1"/>
</dbReference>
<feature type="transmembrane region" description="Helical" evidence="10">
    <location>
        <begin position="395"/>
        <end position="422"/>
    </location>
</feature>
<evidence type="ECO:0000256" key="11">
    <source>
        <dbReference type="SAM" id="MobiDB-lite"/>
    </source>
</evidence>
<dbReference type="NCBIfam" id="TIGR01512">
    <property type="entry name" value="ATPase-IB2_Cd"/>
    <property type="match status" value="1"/>
</dbReference>
<dbReference type="EMBL" id="JAXCLA010000003">
    <property type="protein sequence ID" value="MDY0744529.1"/>
    <property type="molecule type" value="Genomic_DNA"/>
</dbReference>
<evidence type="ECO:0000256" key="5">
    <source>
        <dbReference type="ARBA" id="ARBA00022967"/>
    </source>
</evidence>
<evidence type="ECO:0000256" key="10">
    <source>
        <dbReference type="RuleBase" id="RU362081"/>
    </source>
</evidence>
<dbReference type="PRINTS" id="PR00119">
    <property type="entry name" value="CATATPASE"/>
</dbReference>
<evidence type="ECO:0000259" key="12">
    <source>
        <dbReference type="Pfam" id="PF00122"/>
    </source>
</evidence>
<feature type="transmembrane region" description="Helical" evidence="10">
    <location>
        <begin position="685"/>
        <end position="705"/>
    </location>
</feature>
<dbReference type="PANTHER" id="PTHR48085:SF5">
    <property type="entry name" value="CADMIUM_ZINC-TRANSPORTING ATPASE HMA4-RELATED"/>
    <property type="match status" value="1"/>
</dbReference>
<accession>A0ABU5DE21</accession>
<comment type="catalytic activity">
    <reaction evidence="9">
        <text>Zn(2+)(in) + ATP + H2O = Zn(2+)(out) + ADP + phosphate + H(+)</text>
        <dbReference type="Rhea" id="RHEA:20621"/>
        <dbReference type="ChEBI" id="CHEBI:15377"/>
        <dbReference type="ChEBI" id="CHEBI:15378"/>
        <dbReference type="ChEBI" id="CHEBI:29105"/>
        <dbReference type="ChEBI" id="CHEBI:30616"/>
        <dbReference type="ChEBI" id="CHEBI:43474"/>
        <dbReference type="ChEBI" id="CHEBI:456216"/>
        <dbReference type="EC" id="7.2.2.12"/>
    </reaction>
</comment>
<comment type="caution">
    <text evidence="13">The sequence shown here is derived from an EMBL/GenBank/DDBJ whole genome shotgun (WGS) entry which is preliminary data.</text>
</comment>
<dbReference type="InterPro" id="IPR008250">
    <property type="entry name" value="ATPase_P-typ_transduc_dom_A_sf"/>
</dbReference>